<keyword evidence="1" id="KW-0472">Membrane</keyword>
<evidence type="ECO:0000313" key="3">
    <source>
        <dbReference type="Proteomes" id="UP000296159"/>
    </source>
</evidence>
<evidence type="ECO:0000313" key="2">
    <source>
        <dbReference type="EMBL" id="PWC10281.1"/>
    </source>
</evidence>
<dbReference type="AlphaFoldDB" id="A0A2U1TLK3"/>
<keyword evidence="1" id="KW-1133">Transmembrane helix</keyword>
<sequence>MDIYLGNNGNRFSNYFLSMANLEAQNLRSTVYAVSAFNIKDGLTRVRFQTEIQAFIDTQLRTIRNSNSQSECQECLQNLKIERDYLLIQDRMLRSGQAVIHASVELIKGYEKEIGYIINGIGVVVGVFQVVVGFGIMAGSVATGNVLGIGAGFMITMHGINSVEEKVYALLGEKDHTGFVKSGYIATAEFLGFDQRVGREAYTGLDVALSVYGLARLTLKPDTWRLFRYMNTDYVRNFQNMSKTALALKIVGNGPKLKLMYDIHTGKEHTESSR</sequence>
<keyword evidence="1" id="KW-0812">Transmembrane</keyword>
<name>A0A2U1TLK3_9GAMM</name>
<keyword evidence="3" id="KW-1185">Reference proteome</keyword>
<dbReference type="Proteomes" id="UP000296159">
    <property type="component" value="Unassembled WGS sequence"/>
</dbReference>
<feature type="transmembrane region" description="Helical" evidence="1">
    <location>
        <begin position="116"/>
        <end position="136"/>
    </location>
</feature>
<dbReference type="EMBL" id="QDKH01000039">
    <property type="protein sequence ID" value="PWC10281.1"/>
    <property type="molecule type" value="Genomic_DNA"/>
</dbReference>
<organism evidence="2 3">
    <name type="scientific">Brenneria corticis</name>
    <dbReference type="NCBI Taxonomy" id="2173106"/>
    <lineage>
        <taxon>Bacteria</taxon>
        <taxon>Pseudomonadati</taxon>
        <taxon>Pseudomonadota</taxon>
        <taxon>Gammaproteobacteria</taxon>
        <taxon>Enterobacterales</taxon>
        <taxon>Pectobacteriaceae</taxon>
        <taxon>Brenneria</taxon>
    </lineage>
</organism>
<proteinExistence type="predicted"/>
<protein>
    <recommendedName>
        <fullName evidence="4">DUF4225 domain-containing protein</fullName>
    </recommendedName>
</protein>
<dbReference type="RefSeq" id="WP_136168564.1">
    <property type="nucleotide sequence ID" value="NZ_KZ819101.1"/>
</dbReference>
<dbReference type="Pfam" id="PF13988">
    <property type="entry name" value="DUF4225"/>
    <property type="match status" value="1"/>
</dbReference>
<gene>
    <name evidence="2" type="ORF">DDT56_22340</name>
</gene>
<comment type="caution">
    <text evidence="2">The sequence shown here is derived from an EMBL/GenBank/DDBJ whole genome shotgun (WGS) entry which is preliminary data.</text>
</comment>
<accession>A0A2U1TLK3</accession>
<reference evidence="2 3" key="1">
    <citation type="submission" date="2018-04" db="EMBL/GenBank/DDBJ databases">
        <title>Brenneria corticis sp.nov.</title>
        <authorList>
            <person name="Li Y."/>
        </authorList>
    </citation>
    <scope>NUCLEOTIDE SEQUENCE [LARGE SCALE GENOMIC DNA]</scope>
    <source>
        <strain evidence="2 3">CFCC 11842</strain>
    </source>
</reference>
<dbReference type="InterPro" id="IPR025320">
    <property type="entry name" value="DUF4225"/>
</dbReference>
<feature type="transmembrane region" description="Helical" evidence="1">
    <location>
        <begin position="142"/>
        <end position="160"/>
    </location>
</feature>
<evidence type="ECO:0008006" key="4">
    <source>
        <dbReference type="Google" id="ProtNLM"/>
    </source>
</evidence>
<evidence type="ECO:0000256" key="1">
    <source>
        <dbReference type="SAM" id="Phobius"/>
    </source>
</evidence>